<dbReference type="GO" id="GO:0016301">
    <property type="term" value="F:kinase activity"/>
    <property type="evidence" value="ECO:0007669"/>
    <property type="project" value="UniProtKB-KW"/>
</dbReference>
<accession>A0A1D6QGR4</accession>
<gene>
    <name evidence="2" type="ORF">ZEAMMB73_Zm00001d052376</name>
</gene>
<proteinExistence type="predicted"/>
<protein>
    <submittedName>
        <fullName evidence="2">Protein kinase homolog2</fullName>
    </submittedName>
</protein>
<dbReference type="AlphaFoldDB" id="A0A1D6QGR4"/>
<organism evidence="2">
    <name type="scientific">Zea mays</name>
    <name type="common">Maize</name>
    <dbReference type="NCBI Taxonomy" id="4577"/>
    <lineage>
        <taxon>Eukaryota</taxon>
        <taxon>Viridiplantae</taxon>
        <taxon>Streptophyta</taxon>
        <taxon>Embryophyta</taxon>
        <taxon>Tracheophyta</taxon>
        <taxon>Spermatophyta</taxon>
        <taxon>Magnoliopsida</taxon>
        <taxon>Liliopsida</taxon>
        <taxon>Poales</taxon>
        <taxon>Poaceae</taxon>
        <taxon>PACMAD clade</taxon>
        <taxon>Panicoideae</taxon>
        <taxon>Andropogonodae</taxon>
        <taxon>Andropogoneae</taxon>
        <taxon>Tripsacinae</taxon>
        <taxon>Zea</taxon>
    </lineage>
</organism>
<keyword evidence="2" id="KW-0418">Kinase</keyword>
<keyword evidence="2" id="KW-0808">Transferase</keyword>
<name>A0A1D6QGR4_MAIZE</name>
<sequence>MRGWATPGTSRRKNPSNRATGRRRRWATAAHGRRMPSSLRTRKVSICPWWVSRGLPLSCRCLFGSQLRRFELHQILILVDCFSGPGLLVLVSPRFAINAPSFCCGGFWINQCCDDLVAILGQAVSHVITEKMVFD</sequence>
<reference evidence="2" key="1">
    <citation type="submission" date="2015-12" db="EMBL/GenBank/DDBJ databases">
        <title>Update maize B73 reference genome by single molecule sequencing technologies.</title>
        <authorList>
            <consortium name="Maize Genome Sequencing Project"/>
            <person name="Ware D."/>
        </authorList>
    </citation>
    <scope>NUCLEOTIDE SEQUENCE</scope>
    <source>
        <tissue evidence="2">Seedling</tissue>
    </source>
</reference>
<evidence type="ECO:0000256" key="1">
    <source>
        <dbReference type="SAM" id="MobiDB-lite"/>
    </source>
</evidence>
<feature type="compositionally biased region" description="Basic residues" evidence="1">
    <location>
        <begin position="10"/>
        <end position="34"/>
    </location>
</feature>
<feature type="region of interest" description="Disordered" evidence="1">
    <location>
        <begin position="1"/>
        <end position="34"/>
    </location>
</feature>
<dbReference type="EMBL" id="CM000780">
    <property type="protein sequence ID" value="AQK57077.1"/>
    <property type="molecule type" value="Genomic_DNA"/>
</dbReference>
<evidence type="ECO:0000313" key="2">
    <source>
        <dbReference type="EMBL" id="AQK57077.1"/>
    </source>
</evidence>